<sequence>MRSGWSSDDLTDTAAALRERLLAADREITVPAGLFERVTAAPAAAGGPGRRHRTAGWVVAAVVAVCVLAIGCRLLIRPPGSQAAVRPAPTLTVYNAEAPCRALRTMECALRLARDPHGRYAAAGNGAGEVWHGDRLGVTCVVTDGTLVLDESGITSRRWYLVATAAGVRGWLPGVRTRNTTPVPDCDAAQERSTLQVM</sequence>
<keyword evidence="1" id="KW-0812">Transmembrane</keyword>
<proteinExistence type="predicted"/>
<accession>A0AA90H4S5</accession>
<dbReference type="EMBL" id="JABXJJ020000017">
    <property type="protein sequence ID" value="MDI5970795.1"/>
    <property type="molecule type" value="Genomic_DNA"/>
</dbReference>
<gene>
    <name evidence="2" type="ORF">POF50_015840</name>
</gene>
<comment type="caution">
    <text evidence="2">The sequence shown here is derived from an EMBL/GenBank/DDBJ whole genome shotgun (WGS) entry which is preliminary data.</text>
</comment>
<keyword evidence="1" id="KW-1133">Transmembrane helix</keyword>
<reference evidence="2" key="1">
    <citation type="submission" date="2023-05" db="EMBL/GenBank/DDBJ databases">
        <title>Streptantibioticus silvisoli sp. nov., acidotolerant actinomycetes 1 from pine litter.</title>
        <authorList>
            <person name="Swiecimska M."/>
            <person name="Golinska P."/>
            <person name="Sangal V."/>
            <person name="Wachnowicz B."/>
            <person name="Goodfellow M."/>
        </authorList>
    </citation>
    <scope>NUCLEOTIDE SEQUENCE</scope>
    <source>
        <strain evidence="2">SL13</strain>
    </source>
</reference>
<feature type="transmembrane region" description="Helical" evidence="1">
    <location>
        <begin position="55"/>
        <end position="76"/>
    </location>
</feature>
<keyword evidence="1" id="KW-0472">Membrane</keyword>
<evidence type="ECO:0000313" key="2">
    <source>
        <dbReference type="EMBL" id="MDI5970795.1"/>
    </source>
</evidence>
<dbReference type="RefSeq" id="WP_271317754.1">
    <property type="nucleotide sequence ID" value="NZ_JABXJJ020000017.1"/>
</dbReference>
<name>A0AA90H4S5_9ACTN</name>
<protein>
    <submittedName>
        <fullName evidence="2">Uncharacterized protein</fullName>
    </submittedName>
</protein>
<dbReference type="AlphaFoldDB" id="A0AA90H4S5"/>
<evidence type="ECO:0000256" key="1">
    <source>
        <dbReference type="SAM" id="Phobius"/>
    </source>
</evidence>
<organism evidence="2">
    <name type="scientific">Streptantibioticus silvisoli</name>
    <dbReference type="NCBI Taxonomy" id="2705255"/>
    <lineage>
        <taxon>Bacteria</taxon>
        <taxon>Bacillati</taxon>
        <taxon>Actinomycetota</taxon>
        <taxon>Actinomycetes</taxon>
        <taxon>Kitasatosporales</taxon>
        <taxon>Streptomycetaceae</taxon>
        <taxon>Streptantibioticus</taxon>
    </lineage>
</organism>